<name>A0ABW8V3X8_9RHOB</name>
<evidence type="ECO:0000256" key="3">
    <source>
        <dbReference type="ARBA" id="ARBA00022801"/>
    </source>
</evidence>
<dbReference type="InterPro" id="IPR007346">
    <property type="entry name" value="Endonuclease-I"/>
</dbReference>
<gene>
    <name evidence="5" type="ORF">ACERZ8_20195</name>
</gene>
<sequence length="375" mass="42101">MQSPLFDMFLCHNSADKAAVSAIEAQLRARGMRCWFDRHELRPGSDWKAFVRAEWPRIGALVVCLGPNGLSPGQLFEIDALAPVVGPTQSVVPVLLPSIASDVAAHEVVPEQLKGLIWVDFRRADGDPLQALIWGANGENPHIRLSVGSYYRDADGLEDDALRTCLGRITKEGHHRISYQPQATEAMKDLFRDPLNDQNVIRFHDGVSVPITSYGPGAVPQDRWNKDHIWPKAFGFADNATAHADLHNIAVADAVHNSRRSAGLFYDRRLDHLEREMEVAPERHFDPRGVIARACLYMAVRYQGVDGDPELTLDERAHVIGEPHIGSLETLLLWNKLARVSRAERIRNDQIAERQGNRNPFVDRPDFADLIWYPV</sequence>
<comment type="caution">
    <text evidence="5">The sequence shown here is derived from an EMBL/GenBank/DDBJ whole genome shotgun (WGS) entry which is preliminary data.</text>
</comment>
<dbReference type="PANTHER" id="PTHR33607:SF2">
    <property type="entry name" value="ENDONUCLEASE-1"/>
    <property type="match status" value="1"/>
</dbReference>
<evidence type="ECO:0000313" key="5">
    <source>
        <dbReference type="EMBL" id="MFL4472083.1"/>
    </source>
</evidence>
<dbReference type="Pfam" id="PF13676">
    <property type="entry name" value="TIR_2"/>
    <property type="match status" value="1"/>
</dbReference>
<protein>
    <submittedName>
        <fullName evidence="5">Endonuclease</fullName>
    </submittedName>
</protein>
<organism evidence="5 6">
    <name type="scientific">Tateyamaria armeniaca</name>
    <dbReference type="NCBI Taxonomy" id="2518930"/>
    <lineage>
        <taxon>Bacteria</taxon>
        <taxon>Pseudomonadati</taxon>
        <taxon>Pseudomonadota</taxon>
        <taxon>Alphaproteobacteria</taxon>
        <taxon>Rhodobacterales</taxon>
        <taxon>Roseobacteraceae</taxon>
        <taxon>Tateyamaria</taxon>
    </lineage>
</organism>
<dbReference type="SUPFAM" id="SSF52200">
    <property type="entry name" value="Toll/Interleukin receptor TIR domain"/>
    <property type="match status" value="1"/>
</dbReference>
<comment type="similarity">
    <text evidence="1">Belongs to the EndA/NucM nuclease family.</text>
</comment>
<evidence type="ECO:0000256" key="1">
    <source>
        <dbReference type="ARBA" id="ARBA00006429"/>
    </source>
</evidence>
<dbReference type="SUPFAM" id="SSF54060">
    <property type="entry name" value="His-Me finger endonucleases"/>
    <property type="match status" value="1"/>
</dbReference>
<dbReference type="InterPro" id="IPR035897">
    <property type="entry name" value="Toll_tir_struct_dom_sf"/>
</dbReference>
<keyword evidence="6" id="KW-1185">Reference proteome</keyword>
<accession>A0ABW8V3X8</accession>
<evidence type="ECO:0000259" key="4">
    <source>
        <dbReference type="Pfam" id="PF13676"/>
    </source>
</evidence>
<proteinExistence type="inferred from homology"/>
<dbReference type="InterPro" id="IPR044925">
    <property type="entry name" value="His-Me_finger_sf"/>
</dbReference>
<keyword evidence="3" id="KW-0378">Hydrolase</keyword>
<dbReference type="EMBL" id="JBHDIY010000002">
    <property type="protein sequence ID" value="MFL4472083.1"/>
    <property type="molecule type" value="Genomic_DNA"/>
</dbReference>
<keyword evidence="2" id="KW-0540">Nuclease</keyword>
<feature type="domain" description="TIR" evidence="4">
    <location>
        <begin position="9"/>
        <end position="132"/>
    </location>
</feature>
<evidence type="ECO:0000256" key="2">
    <source>
        <dbReference type="ARBA" id="ARBA00022722"/>
    </source>
</evidence>
<dbReference type="InterPro" id="IPR000157">
    <property type="entry name" value="TIR_dom"/>
</dbReference>
<dbReference type="Gene3D" id="3.40.50.10140">
    <property type="entry name" value="Toll/interleukin-1 receptor homology (TIR) domain"/>
    <property type="match status" value="1"/>
</dbReference>
<reference evidence="5 6" key="1">
    <citation type="submission" date="2024-08" db="EMBL/GenBank/DDBJ databases">
        <title>Tateyamaria sp. nov., isolated from marine algae.</title>
        <authorList>
            <person name="Choi B.J."/>
            <person name="Kim J.M."/>
            <person name="Lee J.K."/>
            <person name="Choi D.G."/>
            <person name="Bayburt H."/>
            <person name="Baek J.H."/>
            <person name="Han D.M."/>
            <person name="Jeon C.O."/>
        </authorList>
    </citation>
    <scope>NUCLEOTIDE SEQUENCE [LARGE SCALE GENOMIC DNA]</scope>
    <source>
        <strain evidence="5 6">KMU-156</strain>
    </source>
</reference>
<evidence type="ECO:0000313" key="6">
    <source>
        <dbReference type="Proteomes" id="UP001627408"/>
    </source>
</evidence>
<keyword evidence="5" id="KW-0255">Endonuclease</keyword>
<dbReference type="GO" id="GO:0004519">
    <property type="term" value="F:endonuclease activity"/>
    <property type="evidence" value="ECO:0007669"/>
    <property type="project" value="UniProtKB-KW"/>
</dbReference>
<dbReference type="Pfam" id="PF04231">
    <property type="entry name" value="Endonuclease_1"/>
    <property type="match status" value="1"/>
</dbReference>
<dbReference type="Proteomes" id="UP001627408">
    <property type="component" value="Unassembled WGS sequence"/>
</dbReference>
<dbReference type="PANTHER" id="PTHR33607">
    <property type="entry name" value="ENDONUCLEASE-1"/>
    <property type="match status" value="1"/>
</dbReference>
<dbReference type="RefSeq" id="WP_407593961.1">
    <property type="nucleotide sequence ID" value="NZ_JBHDIY010000002.1"/>
</dbReference>